<dbReference type="AGR" id="WB:WBGene00008211"/>
<dbReference type="AlphaFoldDB" id="O17685"/>
<dbReference type="PaxDb" id="6239-C49F5.7"/>
<dbReference type="FunCoup" id="O17685">
    <property type="interactions" value="1106"/>
</dbReference>
<evidence type="ECO:0000313" key="2">
    <source>
        <dbReference type="Proteomes" id="UP000001940"/>
    </source>
</evidence>
<dbReference type="KEGG" id="cel:CELE_C49F5.7"/>
<proteinExistence type="evidence at protein level"/>
<dbReference type="InParanoid" id="O17685"/>
<name>O17685_CAEEL</name>
<dbReference type="PIR" id="T20075">
    <property type="entry name" value="T20075"/>
</dbReference>
<dbReference type="SMR" id="O17685"/>
<dbReference type="GeneID" id="183615"/>
<dbReference type="OMA" id="EYFNTMV"/>
<keyword evidence="4" id="KW-1267">Proteomics identification</keyword>
<keyword evidence="2" id="KW-1185">Reference proteome</keyword>
<evidence type="ECO:0000313" key="3">
    <source>
        <dbReference type="WormBase" id="C49F5.7"/>
    </source>
</evidence>
<dbReference type="WormBase" id="C49F5.7">
    <property type="protein sequence ID" value="CE31455"/>
    <property type="gene ID" value="WBGene00008211"/>
    <property type="gene designation" value="spig-15"/>
</dbReference>
<accession>O17685</accession>
<dbReference type="PeptideAtlas" id="O17685"/>
<dbReference type="RefSeq" id="NP_510008.2">
    <property type="nucleotide sequence ID" value="NM_077607.6"/>
</dbReference>
<protein>
    <submittedName>
        <fullName evidence="1">Acyl carrier protein</fullName>
    </submittedName>
</protein>
<dbReference type="EMBL" id="BX284606">
    <property type="protein sequence ID" value="CAB03980.2"/>
    <property type="molecule type" value="Genomic_DNA"/>
</dbReference>
<reference evidence="1 2" key="1">
    <citation type="journal article" date="1998" name="Science">
        <title>Genome sequence of the nematode C. elegans: a platform for investigating biology.</title>
        <authorList>
            <consortium name="The C. elegans sequencing consortium"/>
            <person name="Sulson J.E."/>
            <person name="Waterston R."/>
        </authorList>
    </citation>
    <scope>NUCLEOTIDE SEQUENCE [LARGE SCALE GENOMIC DNA]</scope>
    <source>
        <strain evidence="1 2">Bristol N2</strain>
    </source>
</reference>
<organism evidence="1 2">
    <name type="scientific">Caenorhabditis elegans</name>
    <dbReference type="NCBI Taxonomy" id="6239"/>
    <lineage>
        <taxon>Eukaryota</taxon>
        <taxon>Metazoa</taxon>
        <taxon>Ecdysozoa</taxon>
        <taxon>Nematoda</taxon>
        <taxon>Chromadorea</taxon>
        <taxon>Rhabditida</taxon>
        <taxon>Rhabditina</taxon>
        <taxon>Rhabditomorpha</taxon>
        <taxon>Rhabditoidea</taxon>
        <taxon>Rhabditidae</taxon>
        <taxon>Peloderinae</taxon>
        <taxon>Caenorhabditis</taxon>
    </lineage>
</organism>
<dbReference type="STRING" id="6239.C49F5.7.1"/>
<evidence type="ECO:0007829" key="4">
    <source>
        <dbReference type="PeptideAtlas" id="O17685"/>
    </source>
</evidence>
<dbReference type="OrthoDB" id="5803451at2759"/>
<dbReference type="Bgee" id="WBGene00008211">
    <property type="expression patterns" value="Expressed in larva and 4 other cell types or tissues"/>
</dbReference>
<sequence length="88" mass="9917">MEMFQEYLTAPSVEGKVQQLIAFLVQQPADQIDNSFDFKAHDQDRAEYFDTMIAEALTSFFEVPTEPSDIEPLSTVQDVVNRVNSGNA</sequence>
<dbReference type="eggNOG" id="ENOG502TKZ5">
    <property type="taxonomic scope" value="Eukaryota"/>
</dbReference>
<dbReference type="UCSC" id="C49F5.7">
    <property type="organism name" value="c. elegans"/>
</dbReference>
<dbReference type="CTD" id="183615"/>
<dbReference type="Proteomes" id="UP000001940">
    <property type="component" value="Chromosome X"/>
</dbReference>
<dbReference type="HOGENOM" id="CLU_187884_0_0_1"/>
<evidence type="ECO:0000313" key="1">
    <source>
        <dbReference type="EMBL" id="CAB03980.2"/>
    </source>
</evidence>
<gene>
    <name evidence="1 3" type="primary">spig-15</name>
    <name evidence="3" type="ORF">C49F5.7</name>
    <name evidence="1" type="ORF">CELE_C49F5.7</name>
</gene>